<evidence type="ECO:0000259" key="8">
    <source>
        <dbReference type="SMART" id="SM00906"/>
    </source>
</evidence>
<dbReference type="OrthoDB" id="103819at2759"/>
<dbReference type="InterPro" id="IPR007219">
    <property type="entry name" value="XnlR_reg_dom"/>
</dbReference>
<protein>
    <recommendedName>
        <fullName evidence="8">Xylanolytic transcriptional activator regulatory domain-containing protein</fullName>
    </recommendedName>
</protein>
<feature type="region of interest" description="Disordered" evidence="7">
    <location>
        <begin position="76"/>
        <end position="121"/>
    </location>
</feature>
<accession>A0A9W9LH05</accession>
<gene>
    <name evidence="9" type="ORF">N7492_008365</name>
</gene>
<dbReference type="PANTHER" id="PTHR46910:SF5">
    <property type="entry name" value="ZN(II)2CYS6 TRANSCRIPTION FACTOR (EUROFUNG)"/>
    <property type="match status" value="1"/>
</dbReference>
<reference evidence="9" key="2">
    <citation type="journal article" date="2023" name="IMA Fungus">
        <title>Comparative genomic study of the Penicillium genus elucidates a diverse pangenome and 15 lateral gene transfer events.</title>
        <authorList>
            <person name="Petersen C."/>
            <person name="Sorensen T."/>
            <person name="Nielsen M.R."/>
            <person name="Sondergaard T.E."/>
            <person name="Sorensen J.L."/>
            <person name="Fitzpatrick D.A."/>
            <person name="Frisvad J.C."/>
            <person name="Nielsen K.L."/>
        </authorList>
    </citation>
    <scope>NUCLEOTIDE SEQUENCE</scope>
    <source>
        <strain evidence="9">IBT 21917</strain>
    </source>
</reference>
<dbReference type="EMBL" id="JAPQKO010000006">
    <property type="protein sequence ID" value="KAJ5155562.1"/>
    <property type="molecule type" value="Genomic_DNA"/>
</dbReference>
<evidence type="ECO:0000256" key="2">
    <source>
        <dbReference type="ARBA" id="ARBA00023015"/>
    </source>
</evidence>
<dbReference type="Proteomes" id="UP001146351">
    <property type="component" value="Unassembled WGS sequence"/>
</dbReference>
<dbReference type="InterPro" id="IPR036864">
    <property type="entry name" value="Zn2-C6_fun-type_DNA-bd_sf"/>
</dbReference>
<keyword evidence="10" id="KW-1185">Reference proteome</keyword>
<dbReference type="InterPro" id="IPR001138">
    <property type="entry name" value="Zn2Cys6_DnaBD"/>
</dbReference>
<evidence type="ECO:0000256" key="7">
    <source>
        <dbReference type="SAM" id="MobiDB-lite"/>
    </source>
</evidence>
<keyword evidence="3" id="KW-0238">DNA-binding</keyword>
<keyword evidence="1" id="KW-0479">Metal-binding</keyword>
<dbReference type="InterPro" id="IPR050987">
    <property type="entry name" value="AtrR-like"/>
</dbReference>
<keyword evidence="6" id="KW-0175">Coiled coil</keyword>
<dbReference type="CDD" id="cd00067">
    <property type="entry name" value="GAL4"/>
    <property type="match status" value="1"/>
</dbReference>
<evidence type="ECO:0000256" key="5">
    <source>
        <dbReference type="ARBA" id="ARBA00023242"/>
    </source>
</evidence>
<dbReference type="GO" id="GO:0000981">
    <property type="term" value="F:DNA-binding transcription factor activity, RNA polymerase II-specific"/>
    <property type="evidence" value="ECO:0007669"/>
    <property type="project" value="InterPro"/>
</dbReference>
<dbReference type="SMART" id="SM00906">
    <property type="entry name" value="Fungal_trans"/>
    <property type="match status" value="1"/>
</dbReference>
<dbReference type="CDD" id="cd12148">
    <property type="entry name" value="fungal_TF_MHR"/>
    <property type="match status" value="1"/>
</dbReference>
<dbReference type="GO" id="GO:0003677">
    <property type="term" value="F:DNA binding"/>
    <property type="evidence" value="ECO:0007669"/>
    <property type="project" value="UniProtKB-KW"/>
</dbReference>
<feature type="domain" description="Xylanolytic transcriptional activator regulatory" evidence="8">
    <location>
        <begin position="330"/>
        <end position="403"/>
    </location>
</feature>
<keyword evidence="4" id="KW-0804">Transcription</keyword>
<feature type="compositionally biased region" description="Basic and acidic residues" evidence="7">
    <location>
        <begin position="95"/>
        <end position="105"/>
    </location>
</feature>
<evidence type="ECO:0000313" key="10">
    <source>
        <dbReference type="Proteomes" id="UP001146351"/>
    </source>
</evidence>
<keyword evidence="2" id="KW-0805">Transcription regulation</keyword>
<evidence type="ECO:0000256" key="1">
    <source>
        <dbReference type="ARBA" id="ARBA00022723"/>
    </source>
</evidence>
<feature type="coiled-coil region" evidence="6">
    <location>
        <begin position="49"/>
        <end position="76"/>
    </location>
</feature>
<evidence type="ECO:0000256" key="6">
    <source>
        <dbReference type="SAM" id="Coils"/>
    </source>
</evidence>
<dbReference type="GO" id="GO:0008270">
    <property type="term" value="F:zinc ion binding"/>
    <property type="evidence" value="ECO:0007669"/>
    <property type="project" value="InterPro"/>
</dbReference>
<proteinExistence type="predicted"/>
<sequence>MSADQNVSRVARAIRCDRNIPCANCQLAGTPCGTSKRAPRQKQARVLISSQYENKIDRIESKLERLIDVVETLSLEKTSHRTPTDRVSKPSPDVPMRDSPGKESPDDSPDEPQDSSVQEVAKGDAVVEGQSALSAHSSFAMNFMQNAVGANNGANQNGEIGGLLETLRHIVEVSNDQRASSRPLLPLARKTPIRYGNSNMPPLEKIVFVLQKARDEKHPTLSLIEMLFAPSSLTDLCLKVYFSHDCSDYDYAIVNTALHAITCETVLARKISDAHDDMFDEYSKYVSMYAANIETALAGLPLCAKASHNLVLGLLLGAIYCVDTSKPALAWNLVTTASQHARALGYHTRAVGTEHSTNALNHKGITFWAIYTMEKFLCLRLGRSSSLQDNDITVPLPKTTQSDTPATDSFNHTIRLACLAGRVYEQLYCTNALSLPIETRQARVGKLSRELHGIIQAARATNDAWLRNATIKADRETAIFCSMSDDVLRLSMLTLIHRAMPRNDLKASFSQECITSARYALERHEVLVRDLGLKDSVLLATYINWSILFIPFVPYIALFCHVIETGDLEDLNRMKTFVASLESACADSRAIAKQHSLFQVFYSVALRYTQLRGASPPSQEESARLRMEMDTQLNALGLQIQAGAATGQGVSVSDGANAMMVWPDAAGIDALDQFPAAGVDLWEEQSLRLGNWFSFSQNMMGLVEQNEWPL</sequence>
<name>A0A9W9LH05_9EURO</name>
<keyword evidence="5" id="KW-0539">Nucleus</keyword>
<reference evidence="9" key="1">
    <citation type="submission" date="2022-11" db="EMBL/GenBank/DDBJ databases">
        <authorList>
            <person name="Petersen C."/>
        </authorList>
    </citation>
    <scope>NUCLEOTIDE SEQUENCE</scope>
    <source>
        <strain evidence="9">IBT 21917</strain>
    </source>
</reference>
<evidence type="ECO:0000256" key="4">
    <source>
        <dbReference type="ARBA" id="ARBA00023163"/>
    </source>
</evidence>
<dbReference type="AlphaFoldDB" id="A0A9W9LH05"/>
<evidence type="ECO:0000313" key="9">
    <source>
        <dbReference type="EMBL" id="KAJ5155562.1"/>
    </source>
</evidence>
<comment type="caution">
    <text evidence="9">The sequence shown here is derived from an EMBL/GenBank/DDBJ whole genome shotgun (WGS) entry which is preliminary data.</text>
</comment>
<organism evidence="9 10">
    <name type="scientific">Penicillium capsulatum</name>
    <dbReference type="NCBI Taxonomy" id="69766"/>
    <lineage>
        <taxon>Eukaryota</taxon>
        <taxon>Fungi</taxon>
        <taxon>Dikarya</taxon>
        <taxon>Ascomycota</taxon>
        <taxon>Pezizomycotina</taxon>
        <taxon>Eurotiomycetes</taxon>
        <taxon>Eurotiomycetidae</taxon>
        <taxon>Eurotiales</taxon>
        <taxon>Aspergillaceae</taxon>
        <taxon>Penicillium</taxon>
    </lineage>
</organism>
<dbReference type="GO" id="GO:0006351">
    <property type="term" value="P:DNA-templated transcription"/>
    <property type="evidence" value="ECO:0007669"/>
    <property type="project" value="InterPro"/>
</dbReference>
<dbReference type="PANTHER" id="PTHR46910">
    <property type="entry name" value="TRANSCRIPTION FACTOR PDR1"/>
    <property type="match status" value="1"/>
</dbReference>
<feature type="compositionally biased region" description="Basic and acidic residues" evidence="7">
    <location>
        <begin position="77"/>
        <end position="88"/>
    </location>
</feature>
<evidence type="ECO:0000256" key="3">
    <source>
        <dbReference type="ARBA" id="ARBA00023125"/>
    </source>
</evidence>
<dbReference type="Pfam" id="PF04082">
    <property type="entry name" value="Fungal_trans"/>
    <property type="match status" value="1"/>
</dbReference>
<dbReference type="Gene3D" id="4.10.240.10">
    <property type="entry name" value="Zn(2)-C6 fungal-type DNA-binding domain"/>
    <property type="match status" value="1"/>
</dbReference>